<evidence type="ECO:0000313" key="2">
    <source>
        <dbReference type="EMBL" id="TNK90732.1"/>
    </source>
</evidence>
<reference evidence="2 3" key="1">
    <citation type="submission" date="2018-05" db="EMBL/GenBank/DDBJ databases">
        <title>Lactobacillus sanfranciscensis Ah4 draft denome sequence.</title>
        <authorList>
            <person name="Zhang G."/>
        </authorList>
    </citation>
    <scope>NUCLEOTIDE SEQUENCE [LARGE SCALE GENOMIC DNA]</scope>
    <source>
        <strain evidence="2 3">Ah4</strain>
    </source>
</reference>
<dbReference type="Proteomes" id="UP000313312">
    <property type="component" value="Unassembled WGS sequence"/>
</dbReference>
<name>A0A5C4TJU9_FRUSA</name>
<feature type="transmembrane region" description="Helical" evidence="1">
    <location>
        <begin position="20"/>
        <end position="40"/>
    </location>
</feature>
<comment type="caution">
    <text evidence="2">The sequence shown here is derived from an EMBL/GenBank/DDBJ whole genome shotgun (WGS) entry which is preliminary data.</text>
</comment>
<protein>
    <submittedName>
        <fullName evidence="2">Uncharacterized protein</fullName>
    </submittedName>
</protein>
<dbReference type="GeneID" id="93160110"/>
<organism evidence="2 3">
    <name type="scientific">Fructilactobacillus sanfranciscensis</name>
    <name type="common">Lactobacillus sanfranciscensis</name>
    <dbReference type="NCBI Taxonomy" id="1625"/>
    <lineage>
        <taxon>Bacteria</taxon>
        <taxon>Bacillati</taxon>
        <taxon>Bacillota</taxon>
        <taxon>Bacilli</taxon>
        <taxon>Lactobacillales</taxon>
        <taxon>Lactobacillaceae</taxon>
        <taxon>Fructilactobacillus</taxon>
    </lineage>
</organism>
<dbReference type="RefSeq" id="WP_056958711.1">
    <property type="nucleotide sequence ID" value="NZ_BAAAXT010000024.1"/>
</dbReference>
<dbReference type="AlphaFoldDB" id="A0A5C4TJU9"/>
<evidence type="ECO:0000256" key="1">
    <source>
        <dbReference type="SAM" id="Phobius"/>
    </source>
</evidence>
<dbReference type="EMBL" id="QFCR01000005">
    <property type="protein sequence ID" value="TNK90732.1"/>
    <property type="molecule type" value="Genomic_DNA"/>
</dbReference>
<keyword evidence="1" id="KW-1133">Transmembrane helix</keyword>
<sequence length="159" mass="18861">MALKNEKNLTEFIKKHYFKITSYIVLGILVIVISGSLFKLQQRRETIEKIRLERIQTQREKYTAINLDDYQFNSESFMYKFNQFQGQIVEKHNVSKDVFPWTRNKHNITNSEEKEAKTLLKQSYSLSSKSKKFDPANPQIKVIKSNLEYTNSWLNSLTK</sequence>
<gene>
    <name evidence="2" type="ORF">DID87_02805</name>
</gene>
<proteinExistence type="predicted"/>
<keyword evidence="1" id="KW-0472">Membrane</keyword>
<keyword evidence="1" id="KW-0812">Transmembrane</keyword>
<evidence type="ECO:0000313" key="3">
    <source>
        <dbReference type="Proteomes" id="UP000313312"/>
    </source>
</evidence>
<accession>A0A5C4TJU9</accession>